<dbReference type="Proteomes" id="UP000197138">
    <property type="component" value="Unassembled WGS sequence"/>
</dbReference>
<protein>
    <submittedName>
        <fullName evidence="2">Uncharacterized protein</fullName>
    </submittedName>
</protein>
<feature type="compositionally biased region" description="Low complexity" evidence="1">
    <location>
        <begin position="39"/>
        <end position="51"/>
    </location>
</feature>
<dbReference type="EMBL" id="MTKT01005034">
    <property type="protein sequence ID" value="OWM68232.1"/>
    <property type="molecule type" value="Genomic_DNA"/>
</dbReference>
<reference evidence="3" key="1">
    <citation type="journal article" date="2017" name="Plant J.">
        <title>The pomegranate (Punica granatum L.) genome and the genomics of punicalagin biosynthesis.</title>
        <authorList>
            <person name="Qin G."/>
            <person name="Xu C."/>
            <person name="Ming R."/>
            <person name="Tang H."/>
            <person name="Guyot R."/>
            <person name="Kramer E.M."/>
            <person name="Hu Y."/>
            <person name="Yi X."/>
            <person name="Qi Y."/>
            <person name="Xu X."/>
            <person name="Gao Z."/>
            <person name="Pan H."/>
            <person name="Jian J."/>
            <person name="Tian Y."/>
            <person name="Yue Z."/>
            <person name="Xu Y."/>
        </authorList>
    </citation>
    <scope>NUCLEOTIDE SEQUENCE [LARGE SCALE GENOMIC DNA]</scope>
    <source>
        <strain evidence="3">cv. Dabenzi</strain>
    </source>
</reference>
<evidence type="ECO:0000313" key="2">
    <source>
        <dbReference type="EMBL" id="OWM68232.1"/>
    </source>
</evidence>
<comment type="caution">
    <text evidence="2">The sequence shown here is derived from an EMBL/GenBank/DDBJ whole genome shotgun (WGS) entry which is preliminary data.</text>
</comment>
<feature type="region of interest" description="Disordered" evidence="1">
    <location>
        <begin position="1"/>
        <end position="61"/>
    </location>
</feature>
<sequence>MWRRYEGRDEGMVGLQRTAPILRKPNSASRIEGSRVEGSRVAGSRVAGSSRGRSRGLEGRGSRVRLRLVSWSE</sequence>
<proteinExistence type="predicted"/>
<evidence type="ECO:0000313" key="3">
    <source>
        <dbReference type="Proteomes" id="UP000197138"/>
    </source>
</evidence>
<gene>
    <name evidence="2" type="ORF">CDL15_Pgr004714</name>
</gene>
<name>A0A218W805_PUNGR</name>
<dbReference type="AlphaFoldDB" id="A0A218W805"/>
<evidence type="ECO:0000256" key="1">
    <source>
        <dbReference type="SAM" id="MobiDB-lite"/>
    </source>
</evidence>
<feature type="compositionally biased region" description="Basic and acidic residues" evidence="1">
    <location>
        <begin position="1"/>
        <end position="11"/>
    </location>
</feature>
<accession>A0A218W805</accession>
<organism evidence="2 3">
    <name type="scientific">Punica granatum</name>
    <name type="common">Pomegranate</name>
    <dbReference type="NCBI Taxonomy" id="22663"/>
    <lineage>
        <taxon>Eukaryota</taxon>
        <taxon>Viridiplantae</taxon>
        <taxon>Streptophyta</taxon>
        <taxon>Embryophyta</taxon>
        <taxon>Tracheophyta</taxon>
        <taxon>Spermatophyta</taxon>
        <taxon>Magnoliopsida</taxon>
        <taxon>eudicotyledons</taxon>
        <taxon>Gunneridae</taxon>
        <taxon>Pentapetalae</taxon>
        <taxon>rosids</taxon>
        <taxon>malvids</taxon>
        <taxon>Myrtales</taxon>
        <taxon>Lythraceae</taxon>
        <taxon>Punica</taxon>
    </lineage>
</organism>